<dbReference type="InterPro" id="IPR018905">
    <property type="entry name" value="A-galactase_NEW3"/>
</dbReference>
<dbReference type="Gene3D" id="2.60.40.10">
    <property type="entry name" value="Immunoglobulins"/>
    <property type="match status" value="1"/>
</dbReference>
<evidence type="ECO:0000256" key="1">
    <source>
        <dbReference type="SAM" id="MobiDB-lite"/>
    </source>
</evidence>
<evidence type="ECO:0000259" key="2">
    <source>
        <dbReference type="Pfam" id="PF10633"/>
    </source>
</evidence>
<evidence type="ECO:0000313" key="4">
    <source>
        <dbReference type="Proteomes" id="UP001206483"/>
    </source>
</evidence>
<dbReference type="Pfam" id="PF10633">
    <property type="entry name" value="NPCBM_assoc"/>
    <property type="match status" value="1"/>
</dbReference>
<evidence type="ECO:0000313" key="3">
    <source>
        <dbReference type="EMBL" id="MCP2314228.1"/>
    </source>
</evidence>
<feature type="region of interest" description="Disordered" evidence="1">
    <location>
        <begin position="109"/>
        <end position="128"/>
    </location>
</feature>
<proteinExistence type="predicted"/>
<dbReference type="RefSeq" id="WP_253804550.1">
    <property type="nucleotide sequence ID" value="NZ_BAAAUB010000046.1"/>
</dbReference>
<organism evidence="3 4">
    <name type="scientific">Kitasatospora paracochleata</name>
    <dbReference type="NCBI Taxonomy" id="58354"/>
    <lineage>
        <taxon>Bacteria</taxon>
        <taxon>Bacillati</taxon>
        <taxon>Actinomycetota</taxon>
        <taxon>Actinomycetes</taxon>
        <taxon>Kitasatosporales</taxon>
        <taxon>Streptomycetaceae</taxon>
        <taxon>Kitasatospora</taxon>
    </lineage>
</organism>
<reference evidence="3 4" key="1">
    <citation type="submission" date="2022-06" db="EMBL/GenBank/DDBJ databases">
        <title>Sequencing the genomes of 1000 actinobacteria strains.</title>
        <authorList>
            <person name="Klenk H.-P."/>
        </authorList>
    </citation>
    <scope>NUCLEOTIDE SEQUENCE [LARGE SCALE GENOMIC DNA]</scope>
    <source>
        <strain evidence="3 4">DSM 41656</strain>
    </source>
</reference>
<gene>
    <name evidence="3" type="ORF">FHR36_007427</name>
</gene>
<feature type="domain" description="Alpha-galactosidase NEW3" evidence="2">
    <location>
        <begin position="12"/>
        <end position="88"/>
    </location>
</feature>
<comment type="caution">
    <text evidence="3">The sequence shown here is derived from an EMBL/GenBank/DDBJ whole genome shotgun (WGS) entry which is preliminary data.</text>
</comment>
<accession>A0ABT1J9V4</accession>
<dbReference type="InterPro" id="IPR013783">
    <property type="entry name" value="Ig-like_fold"/>
</dbReference>
<dbReference type="Proteomes" id="UP001206483">
    <property type="component" value="Unassembled WGS sequence"/>
</dbReference>
<keyword evidence="4" id="KW-1185">Reference proteome</keyword>
<sequence>MGVPIDAPASTTAGAANTVTTTYTNHGTTTLKDLQLTLAAPKGWKAVATSHDKFASVKPGQTVTATWTVTPPADATLGAYSLPVQATYPGVQLSSEAIAQLTLAAPAPTTTATEPNVFLDRGPSGPTE</sequence>
<protein>
    <submittedName>
        <fullName evidence="3">Membrane protein</fullName>
    </submittedName>
</protein>
<name>A0ABT1J9V4_9ACTN</name>
<dbReference type="EMBL" id="JAMZDX010000008">
    <property type="protein sequence ID" value="MCP2314228.1"/>
    <property type="molecule type" value="Genomic_DNA"/>
</dbReference>